<dbReference type="NCBIfam" id="TIGR00763">
    <property type="entry name" value="lon"/>
    <property type="match status" value="1"/>
</dbReference>
<dbReference type="PROSITE" id="PS01046">
    <property type="entry name" value="LON_SER"/>
    <property type="match status" value="1"/>
</dbReference>
<evidence type="ECO:0000259" key="13">
    <source>
        <dbReference type="PROSITE" id="PS51786"/>
    </source>
</evidence>
<comment type="induction">
    <text evidence="9">By heat shock.</text>
</comment>
<sequence>MTEILPVLPLDDEVVLPGMVVPLDLSDAEVRAAIDAARAGSGESKVLLVPRVDGRYGAVGVTAVVEQVGRLPGGEPAAVVRGVSRMRVGTGTTGPGAALWVEATVLEPVAAGPLADELAKEYKALTTTILQKRGAWQVVDAVNQIEDPSVLADSSGYAPWLTTPQKLLLLESPDPVERLERLVGWARDHLAEMDVAETIRKDVQEGMEKQQREFLLRQQLAAVRKELAELNGDPADEEEDYRARIEAADLPEKVREAALKEVAKLERTSDQSPETGWIRTWLDTVLDIPWSTHTTDAYDIAGARAVLDADHTGLDDVKDRIVEYLAVRKRRADQGLGVVGGRRSGAVLALAGPPGVGKTSLGESVARAMGRKFVRVALGGVRDEAEIRGHRRTYVGALPGRIVRAIREAGSMNPVVLLDEIDKVGSDYRGDPTAALLEVLDPAQNHTFRDHYLEVELDLSDVLFLATANVLEQVPGPLLDRMEIVTLDGYTEDEKVAIARDHLLPRQLEKAGLTPDDVAIDDDALRGLAGEYTREAGVRSLERSIARILRKVTATVALGEAELPVAVSGDGLVPYLGRPRHVPESSLPESRQRTAVPGVATGLAVTGAGGDVLYVEASLADPETGSTGVTLTGQLGDVMKESAQIALSYLRSRGVELELPVGSLKDRSVHIHVPAGAVPKDGPSAGVTMTTALASLLSGRPVRNDVAMTGEVSLTGRVLPIGGVKQKLLAAHRAGITTVLIPARNEPDLDDVPADVLADLTVHAVGDVREVLDLALTPATATQTVARNAAA</sequence>
<dbReference type="InterPro" id="IPR027065">
    <property type="entry name" value="Lon_Prtase"/>
</dbReference>
<dbReference type="SUPFAM" id="SSF54211">
    <property type="entry name" value="Ribosomal protein S5 domain 2-like"/>
    <property type="match status" value="1"/>
</dbReference>
<dbReference type="RefSeq" id="WP_061260210.1">
    <property type="nucleotide sequence ID" value="NZ_JBFALK010000030.1"/>
</dbReference>
<dbReference type="SMART" id="SM00382">
    <property type="entry name" value="AAA"/>
    <property type="match status" value="1"/>
</dbReference>
<dbReference type="PROSITE" id="PS51786">
    <property type="entry name" value="LON_PROTEOLYTIC"/>
    <property type="match status" value="1"/>
</dbReference>
<evidence type="ECO:0000256" key="11">
    <source>
        <dbReference type="PROSITE-ProRule" id="PRU01122"/>
    </source>
</evidence>
<dbReference type="Pfam" id="PF00004">
    <property type="entry name" value="AAA"/>
    <property type="match status" value="1"/>
</dbReference>
<dbReference type="CDD" id="cd19500">
    <property type="entry name" value="RecA-like_Lon"/>
    <property type="match status" value="1"/>
</dbReference>
<dbReference type="SMART" id="SM00464">
    <property type="entry name" value="LON"/>
    <property type="match status" value="1"/>
</dbReference>
<dbReference type="PRINTS" id="PR00830">
    <property type="entry name" value="ENDOLAPTASE"/>
</dbReference>
<evidence type="ECO:0000256" key="7">
    <source>
        <dbReference type="ARBA" id="ARBA00022840"/>
    </source>
</evidence>
<keyword evidence="5 9" id="KW-0378">Hydrolase</keyword>
<comment type="catalytic activity">
    <reaction evidence="9 10 11">
        <text>Hydrolysis of proteins in presence of ATP.</text>
        <dbReference type="EC" id="3.4.21.53"/>
    </reaction>
</comment>
<evidence type="ECO:0000256" key="10">
    <source>
        <dbReference type="PIRNR" id="PIRNR001174"/>
    </source>
</evidence>
<dbReference type="PROSITE" id="PS51787">
    <property type="entry name" value="LON_N"/>
    <property type="match status" value="1"/>
</dbReference>
<dbReference type="Gene3D" id="2.30.130.40">
    <property type="entry name" value="LON domain-like"/>
    <property type="match status" value="1"/>
</dbReference>
<evidence type="ECO:0000256" key="5">
    <source>
        <dbReference type="ARBA" id="ARBA00022801"/>
    </source>
</evidence>
<dbReference type="Pfam" id="PF22667">
    <property type="entry name" value="Lon_lid"/>
    <property type="match status" value="1"/>
</dbReference>
<keyword evidence="2 9" id="KW-0963">Cytoplasm</keyword>
<dbReference type="InterPro" id="IPR008268">
    <property type="entry name" value="Peptidase_S16_AS"/>
</dbReference>
<name>A0ABV3GSE4_MICGL</name>
<organism evidence="15 16">
    <name type="scientific">Microtetraspora glauca</name>
    <dbReference type="NCBI Taxonomy" id="1996"/>
    <lineage>
        <taxon>Bacteria</taxon>
        <taxon>Bacillati</taxon>
        <taxon>Actinomycetota</taxon>
        <taxon>Actinomycetes</taxon>
        <taxon>Streptosporangiales</taxon>
        <taxon>Streptosporangiaceae</taxon>
        <taxon>Microtetraspora</taxon>
    </lineage>
</organism>
<keyword evidence="16" id="KW-1185">Reference proteome</keyword>
<dbReference type="InterPro" id="IPR054594">
    <property type="entry name" value="Lon_lid"/>
</dbReference>
<comment type="caution">
    <text evidence="15">The sequence shown here is derived from an EMBL/GenBank/DDBJ whole genome shotgun (WGS) entry which is preliminary data.</text>
</comment>
<dbReference type="Proteomes" id="UP001551675">
    <property type="component" value="Unassembled WGS sequence"/>
</dbReference>
<keyword evidence="4 9" id="KW-0547">Nucleotide-binding</keyword>
<dbReference type="Gene3D" id="3.30.230.10">
    <property type="match status" value="1"/>
</dbReference>
<dbReference type="HAMAP" id="MF_01973">
    <property type="entry name" value="lon_bact"/>
    <property type="match status" value="1"/>
</dbReference>
<dbReference type="InterPro" id="IPR046336">
    <property type="entry name" value="Lon_prtase_N_sf"/>
</dbReference>
<dbReference type="InterPro" id="IPR015947">
    <property type="entry name" value="PUA-like_sf"/>
</dbReference>
<dbReference type="PIRSF" id="PIRSF001174">
    <property type="entry name" value="Lon_proteas"/>
    <property type="match status" value="1"/>
</dbReference>
<evidence type="ECO:0000256" key="2">
    <source>
        <dbReference type="ARBA" id="ARBA00022490"/>
    </source>
</evidence>
<feature type="domain" description="Lon proteolytic" evidence="13">
    <location>
        <begin position="594"/>
        <end position="778"/>
    </location>
</feature>
<dbReference type="GO" id="GO:0004252">
    <property type="term" value="F:serine-type endopeptidase activity"/>
    <property type="evidence" value="ECO:0007669"/>
    <property type="project" value="UniProtKB-EC"/>
</dbReference>
<dbReference type="InterPro" id="IPR003959">
    <property type="entry name" value="ATPase_AAA_core"/>
</dbReference>
<comment type="subunit">
    <text evidence="9 10">Homohexamer. Organized in a ring with a central cavity.</text>
</comment>
<dbReference type="EMBL" id="JBFALK010000030">
    <property type="protein sequence ID" value="MEV0974422.1"/>
    <property type="molecule type" value="Genomic_DNA"/>
</dbReference>
<evidence type="ECO:0000256" key="9">
    <source>
        <dbReference type="HAMAP-Rule" id="MF_01973"/>
    </source>
</evidence>
<evidence type="ECO:0000256" key="3">
    <source>
        <dbReference type="ARBA" id="ARBA00022670"/>
    </source>
</evidence>
<evidence type="ECO:0000259" key="14">
    <source>
        <dbReference type="PROSITE" id="PS51787"/>
    </source>
</evidence>
<evidence type="ECO:0000313" key="15">
    <source>
        <dbReference type="EMBL" id="MEV0974422.1"/>
    </source>
</evidence>
<dbReference type="SUPFAM" id="SSF52540">
    <property type="entry name" value="P-loop containing nucleoside triphosphate hydrolases"/>
    <property type="match status" value="1"/>
</dbReference>
<feature type="binding site" evidence="9">
    <location>
        <begin position="352"/>
        <end position="359"/>
    </location>
    <ligand>
        <name>ATP</name>
        <dbReference type="ChEBI" id="CHEBI:30616"/>
    </ligand>
</feature>
<dbReference type="Gene3D" id="1.20.5.5270">
    <property type="match status" value="1"/>
</dbReference>
<feature type="active site" evidence="9 11">
    <location>
        <position position="727"/>
    </location>
</feature>
<dbReference type="Gene3D" id="1.20.58.1480">
    <property type="match status" value="1"/>
</dbReference>
<dbReference type="Pfam" id="PF02190">
    <property type="entry name" value="LON_substr_bdg"/>
    <property type="match status" value="1"/>
</dbReference>
<dbReference type="EC" id="3.4.21.53" evidence="9 10"/>
<evidence type="ECO:0000313" key="16">
    <source>
        <dbReference type="Proteomes" id="UP001551675"/>
    </source>
</evidence>
<evidence type="ECO:0000256" key="4">
    <source>
        <dbReference type="ARBA" id="ARBA00022741"/>
    </source>
</evidence>
<feature type="domain" description="Lon N-terminal" evidence="14">
    <location>
        <begin position="5"/>
        <end position="190"/>
    </location>
</feature>
<dbReference type="Gene3D" id="3.40.50.300">
    <property type="entry name" value="P-loop containing nucleotide triphosphate hydrolases"/>
    <property type="match status" value="1"/>
</dbReference>
<dbReference type="InterPro" id="IPR003593">
    <property type="entry name" value="AAA+_ATPase"/>
</dbReference>
<comment type="subcellular location">
    <subcellularLocation>
        <location evidence="1 9 10">Cytoplasm</location>
    </subcellularLocation>
</comment>
<proteinExistence type="evidence at transcript level"/>
<gene>
    <name evidence="9 15" type="primary">lon</name>
    <name evidence="15" type="ORF">AB0I59_37995</name>
</gene>
<accession>A0ABV3GSE4</accession>
<evidence type="ECO:0000256" key="8">
    <source>
        <dbReference type="ARBA" id="ARBA00023016"/>
    </source>
</evidence>
<keyword evidence="8 9" id="KW-0346">Stress response</keyword>
<dbReference type="Gene3D" id="1.10.8.60">
    <property type="match status" value="1"/>
</dbReference>
<keyword evidence="7 9" id="KW-0067">ATP-binding</keyword>
<dbReference type="InterPro" id="IPR020568">
    <property type="entry name" value="Ribosomal_Su5_D2-typ_SF"/>
</dbReference>
<dbReference type="SUPFAM" id="SSF88697">
    <property type="entry name" value="PUA domain-like"/>
    <property type="match status" value="1"/>
</dbReference>
<dbReference type="InterPro" id="IPR004815">
    <property type="entry name" value="Lon_bac/euk-typ"/>
</dbReference>
<comment type="function">
    <text evidence="9">ATP-dependent serine protease that mediates the selective degradation of mutant and abnormal proteins as well as certain short-lived regulatory proteins. Required for cellular homeostasis and for survival from DNA damage and developmental changes induced by stress. Degrades polypeptides processively to yield small peptide fragments that are 5 to 10 amino acids long. Binds to DNA in a double-stranded, site-specific manner.</text>
</comment>
<evidence type="ECO:0000256" key="6">
    <source>
        <dbReference type="ARBA" id="ARBA00022825"/>
    </source>
</evidence>
<keyword evidence="3 9" id="KW-0645">Protease</keyword>
<dbReference type="InterPro" id="IPR003111">
    <property type="entry name" value="Lon_prtase_N"/>
</dbReference>
<protein>
    <recommendedName>
        <fullName evidence="9 10">Lon protease</fullName>
        <ecNumber evidence="9 10">3.4.21.53</ecNumber>
    </recommendedName>
    <alternativeName>
        <fullName evidence="9">ATP-dependent protease La</fullName>
    </alternativeName>
</protein>
<comment type="similarity">
    <text evidence="9 10 11 12">Belongs to the peptidase S16 family.</text>
</comment>
<dbReference type="Pfam" id="PF05362">
    <property type="entry name" value="Lon_C"/>
    <property type="match status" value="1"/>
</dbReference>
<dbReference type="InterPro" id="IPR014721">
    <property type="entry name" value="Ribsml_uS5_D2-typ_fold_subgr"/>
</dbReference>
<dbReference type="InterPro" id="IPR027417">
    <property type="entry name" value="P-loop_NTPase"/>
</dbReference>
<evidence type="ECO:0000256" key="12">
    <source>
        <dbReference type="RuleBase" id="RU000591"/>
    </source>
</evidence>
<reference evidence="15 16" key="1">
    <citation type="submission" date="2024-06" db="EMBL/GenBank/DDBJ databases">
        <title>The Natural Products Discovery Center: Release of the First 8490 Sequenced Strains for Exploring Actinobacteria Biosynthetic Diversity.</title>
        <authorList>
            <person name="Kalkreuter E."/>
            <person name="Kautsar S.A."/>
            <person name="Yang D."/>
            <person name="Bader C.D."/>
            <person name="Teijaro C.N."/>
            <person name="Fluegel L."/>
            <person name="Davis C.M."/>
            <person name="Simpson J.R."/>
            <person name="Lauterbach L."/>
            <person name="Steele A.D."/>
            <person name="Gui C."/>
            <person name="Meng S."/>
            <person name="Li G."/>
            <person name="Viehrig K."/>
            <person name="Ye F."/>
            <person name="Su P."/>
            <person name="Kiefer A.F."/>
            <person name="Nichols A."/>
            <person name="Cepeda A.J."/>
            <person name="Yan W."/>
            <person name="Fan B."/>
            <person name="Jiang Y."/>
            <person name="Adhikari A."/>
            <person name="Zheng C.-J."/>
            <person name="Schuster L."/>
            <person name="Cowan T.M."/>
            <person name="Smanski M.J."/>
            <person name="Chevrette M.G."/>
            <person name="De Carvalho L.P.S."/>
            <person name="Shen B."/>
        </authorList>
    </citation>
    <scope>NUCLEOTIDE SEQUENCE [LARGE SCALE GENOMIC DNA]</scope>
    <source>
        <strain evidence="15 16">NPDC050100</strain>
    </source>
</reference>
<dbReference type="PANTHER" id="PTHR10046">
    <property type="entry name" value="ATP DEPENDENT LON PROTEASE FAMILY MEMBER"/>
    <property type="match status" value="1"/>
</dbReference>
<dbReference type="InterPro" id="IPR027543">
    <property type="entry name" value="Lon_bac"/>
</dbReference>
<feature type="active site" evidence="9 11">
    <location>
        <position position="684"/>
    </location>
</feature>
<keyword evidence="6 9" id="KW-0720">Serine protease</keyword>
<dbReference type="InterPro" id="IPR008269">
    <property type="entry name" value="Lon_proteolytic"/>
</dbReference>
<evidence type="ECO:0000256" key="1">
    <source>
        <dbReference type="ARBA" id="ARBA00004496"/>
    </source>
</evidence>